<dbReference type="GO" id="GO:1901607">
    <property type="term" value="P:alpha-amino acid biosynthetic process"/>
    <property type="evidence" value="ECO:0007669"/>
    <property type="project" value="UniProtKB-ARBA"/>
</dbReference>
<reference evidence="3 4" key="1">
    <citation type="submission" date="2018-05" db="EMBL/GenBank/DDBJ databases">
        <title>Genome sequencing and assembly of the regulated plant pathogen Lachnellula willkommii and related sister species for the development of diagnostic species identification markers.</title>
        <authorList>
            <person name="Giroux E."/>
            <person name="Bilodeau G."/>
        </authorList>
    </citation>
    <scope>NUCLEOTIDE SEQUENCE [LARGE SCALE GENOMIC DNA]</scope>
    <source>
        <strain evidence="3 4">CBS 172.35</strain>
    </source>
</reference>
<gene>
    <name evidence="3" type="primary">YLL056C</name>
    <name evidence="3" type="ORF">LAWI1_G003898</name>
</gene>
<dbReference type="Gene3D" id="3.40.50.720">
    <property type="entry name" value="NAD(P)-binding Rossmann-like Domain"/>
    <property type="match status" value="1"/>
</dbReference>
<dbReference type="Pfam" id="PF01118">
    <property type="entry name" value="Semialdhyde_dh"/>
    <property type="match status" value="1"/>
</dbReference>
<evidence type="ECO:0000313" key="4">
    <source>
        <dbReference type="Proteomes" id="UP000315522"/>
    </source>
</evidence>
<feature type="domain" description="Semialdehyde dehydrogenase NAD-binding" evidence="1">
    <location>
        <begin position="5"/>
        <end position="79"/>
    </location>
</feature>
<dbReference type="SUPFAM" id="SSF51735">
    <property type="entry name" value="NAD(P)-binding Rossmann-fold domains"/>
    <property type="match status" value="1"/>
</dbReference>
<evidence type="ECO:0008006" key="5">
    <source>
        <dbReference type="Google" id="ProtNLM"/>
    </source>
</evidence>
<dbReference type="Proteomes" id="UP000315522">
    <property type="component" value="Unassembled WGS sequence"/>
</dbReference>
<dbReference type="InterPro" id="IPR000534">
    <property type="entry name" value="Semialdehyde_DH_NAD-bd"/>
</dbReference>
<evidence type="ECO:0000259" key="2">
    <source>
        <dbReference type="Pfam" id="PF01370"/>
    </source>
</evidence>
<dbReference type="PANTHER" id="PTHR48079">
    <property type="entry name" value="PROTEIN YEEZ"/>
    <property type="match status" value="1"/>
</dbReference>
<dbReference type="AlphaFoldDB" id="A0A559M5J0"/>
<dbReference type="EMBL" id="QGML01001865">
    <property type="protein sequence ID" value="TVY88216.1"/>
    <property type="molecule type" value="Genomic_DNA"/>
</dbReference>
<dbReference type="InterPro" id="IPR036291">
    <property type="entry name" value="NAD(P)-bd_dom_sf"/>
</dbReference>
<evidence type="ECO:0000313" key="3">
    <source>
        <dbReference type="EMBL" id="TVY88216.1"/>
    </source>
</evidence>
<evidence type="ECO:0000259" key="1">
    <source>
        <dbReference type="Pfam" id="PF01118"/>
    </source>
</evidence>
<name>A0A559M5J0_9HELO</name>
<dbReference type="Pfam" id="PF01370">
    <property type="entry name" value="Epimerase"/>
    <property type="match status" value="1"/>
</dbReference>
<dbReference type="InterPro" id="IPR001509">
    <property type="entry name" value="Epimerase_deHydtase"/>
</dbReference>
<proteinExistence type="predicted"/>
<organism evidence="3 4">
    <name type="scientific">Lachnellula willkommii</name>
    <dbReference type="NCBI Taxonomy" id="215461"/>
    <lineage>
        <taxon>Eukaryota</taxon>
        <taxon>Fungi</taxon>
        <taxon>Dikarya</taxon>
        <taxon>Ascomycota</taxon>
        <taxon>Pezizomycotina</taxon>
        <taxon>Leotiomycetes</taxon>
        <taxon>Helotiales</taxon>
        <taxon>Lachnaceae</taxon>
        <taxon>Lachnellula</taxon>
    </lineage>
</organism>
<protein>
    <recommendedName>
        <fullName evidence="5">NAD-dependent epimerase/dehydratase domain-containing protein</fullName>
    </recommendedName>
</protein>
<dbReference type="GO" id="GO:0051287">
    <property type="term" value="F:NAD binding"/>
    <property type="evidence" value="ECO:0007669"/>
    <property type="project" value="InterPro"/>
</dbReference>
<sequence>MAPRIFITGASGYVGGQFISNVIAKHPEYQIVGLVRTKEQGEKLTSKYPSLHIAIGDLDSSEVLAEQSKLANLVIQAADCDHLGAITSIIQSLSLGKPNGFFIQLSGAASVLDTSNGVGQPSPKVWDDVVDLNDILGFDETHIHSTSDKLVFTEGKKHGVRTAIVVPPNIYGKGQGIKEWSMGFPWLVELFKKRAKGFTLGEGKTLVSTIHVKDIADVLVYFAEQALGADGGRVEWGERGYYYAEAGENTFLDIVDAIAREMAERGMIKTVELDELTSEEANQLHPWATFMYGSNMRIRASRLRGLGWTPKQPGAIETVFEMLE</sequence>
<dbReference type="InterPro" id="IPR051783">
    <property type="entry name" value="NAD(P)-dependent_oxidoreduct"/>
</dbReference>
<feature type="domain" description="NAD-dependent epimerase/dehydratase" evidence="2">
    <location>
        <begin position="147"/>
        <end position="226"/>
    </location>
</feature>
<dbReference type="GO" id="GO:0005737">
    <property type="term" value="C:cytoplasm"/>
    <property type="evidence" value="ECO:0007669"/>
    <property type="project" value="TreeGrafter"/>
</dbReference>
<accession>A0A559M5J0</accession>
<dbReference type="PANTHER" id="PTHR48079:SF6">
    <property type="entry name" value="NAD(P)-BINDING DOMAIN-CONTAINING PROTEIN-RELATED"/>
    <property type="match status" value="1"/>
</dbReference>
<keyword evidence="4" id="KW-1185">Reference proteome</keyword>
<comment type="caution">
    <text evidence="3">The sequence shown here is derived from an EMBL/GenBank/DDBJ whole genome shotgun (WGS) entry which is preliminary data.</text>
</comment>
<dbReference type="GO" id="GO:0004029">
    <property type="term" value="F:aldehyde dehydrogenase (NAD+) activity"/>
    <property type="evidence" value="ECO:0007669"/>
    <property type="project" value="TreeGrafter"/>
</dbReference>